<dbReference type="Proteomes" id="UP000594892">
    <property type="component" value="Chromosome 2"/>
</dbReference>
<dbReference type="Gene3D" id="1.10.260.40">
    <property type="entry name" value="lambda repressor-like DNA-binding domains"/>
    <property type="match status" value="1"/>
</dbReference>
<evidence type="ECO:0000313" key="1">
    <source>
        <dbReference type="EMBL" id="QPQ93198.1"/>
    </source>
</evidence>
<reference evidence="1 2" key="1">
    <citation type="submission" date="2020-12" db="EMBL/GenBank/DDBJ databases">
        <title>FDA dAtabase for Regulatory Grade micrObial Sequences (FDA-ARGOS): Supporting development and validation of Infectious Disease Dx tests.</title>
        <authorList>
            <person name="Minogue T."/>
            <person name="Wolcott M."/>
            <person name="Wasieloski L."/>
            <person name="Aguilar W."/>
            <person name="Moore D."/>
            <person name="Jaissle J."/>
            <person name="Tallon L."/>
            <person name="Sadzewicz L."/>
            <person name="Zhao X."/>
            <person name="Boylan J."/>
            <person name="Ott S."/>
            <person name="Bowen H."/>
            <person name="Vavikolanu K."/>
            <person name="Mehta A."/>
            <person name="Aluvathingal J."/>
            <person name="Nadendla S."/>
            <person name="Yan Y."/>
            <person name="Sichtig H."/>
        </authorList>
    </citation>
    <scope>NUCLEOTIDE SEQUENCE [LARGE SCALE GENOMIC DNA]</scope>
    <source>
        <strain evidence="1 2">FDAARGOS_949</strain>
    </source>
</reference>
<dbReference type="GO" id="GO:0003677">
    <property type="term" value="F:DNA binding"/>
    <property type="evidence" value="ECO:0007669"/>
    <property type="project" value="InterPro"/>
</dbReference>
<dbReference type="InterPro" id="IPR010982">
    <property type="entry name" value="Lambda_DNA-bd_dom_sf"/>
</dbReference>
<dbReference type="RefSeq" id="WP_015876053.1">
    <property type="nucleotide sequence ID" value="NZ_CP033641.1"/>
</dbReference>
<protein>
    <submittedName>
        <fullName evidence="1">Uncharacterized protein</fullName>
    </submittedName>
</protein>
<proteinExistence type="predicted"/>
<evidence type="ECO:0000313" key="2">
    <source>
        <dbReference type="Proteomes" id="UP000594892"/>
    </source>
</evidence>
<dbReference type="SUPFAM" id="SSF47413">
    <property type="entry name" value="lambda repressor-like DNA-binding domains"/>
    <property type="match status" value="1"/>
</dbReference>
<organism evidence="1 2">
    <name type="scientific">Burkholderia glumae</name>
    <name type="common">Pseudomonas glumae</name>
    <dbReference type="NCBI Taxonomy" id="337"/>
    <lineage>
        <taxon>Bacteria</taxon>
        <taxon>Pseudomonadati</taxon>
        <taxon>Pseudomonadota</taxon>
        <taxon>Betaproteobacteria</taxon>
        <taxon>Burkholderiales</taxon>
        <taxon>Burkholderiaceae</taxon>
        <taxon>Burkholderia</taxon>
    </lineage>
</organism>
<dbReference type="EMBL" id="CP065601">
    <property type="protein sequence ID" value="QPQ93198.1"/>
    <property type="molecule type" value="Genomic_DNA"/>
</dbReference>
<gene>
    <name evidence="1" type="ORF">I6H06_13015</name>
</gene>
<accession>A0AAP9Y316</accession>
<dbReference type="AlphaFoldDB" id="A0AAP9Y316"/>
<name>A0AAP9Y316_BURGL</name>
<sequence>MATVKKRPLTSEEIEECRRLAQAWERHKQDNPGASQNWLGQVTGLGGQSLISQYFRGVIPLNVRALLTICKHINADPQAISPRLMSQIMPAGLKEILADVRPAARDAIEAILRAEQAGESDEVFRLVLRLFPPRDEAGELERS</sequence>
<dbReference type="GeneID" id="45698719"/>